<dbReference type="GO" id="GO:0000725">
    <property type="term" value="P:recombinational repair"/>
    <property type="evidence" value="ECO:0007669"/>
    <property type="project" value="TreeGrafter"/>
</dbReference>
<dbReference type="InterPro" id="IPR014017">
    <property type="entry name" value="DNA_helicase_UvrD-like_C"/>
</dbReference>
<dbReference type="GO" id="GO:0043138">
    <property type="term" value="F:3'-5' DNA helicase activity"/>
    <property type="evidence" value="ECO:0007669"/>
    <property type="project" value="UniProtKB-EC"/>
</dbReference>
<dbReference type="PANTHER" id="PTHR11070">
    <property type="entry name" value="UVRD / RECB / PCRA DNA HELICASE FAMILY MEMBER"/>
    <property type="match status" value="1"/>
</dbReference>
<dbReference type="GO" id="GO:0003916">
    <property type="term" value="F:DNA topoisomerase activity"/>
    <property type="evidence" value="ECO:0007669"/>
    <property type="project" value="InterPro"/>
</dbReference>
<keyword evidence="12" id="KW-1185">Reference proteome</keyword>
<evidence type="ECO:0000259" key="10">
    <source>
        <dbReference type="PROSITE" id="PS51198"/>
    </source>
</evidence>
<dbReference type="GO" id="GO:0005524">
    <property type="term" value="F:ATP binding"/>
    <property type="evidence" value="ECO:0007669"/>
    <property type="project" value="UniProtKB-UniRule"/>
</dbReference>
<dbReference type="Gene3D" id="3.30.65.10">
    <property type="entry name" value="Bacterial Topoisomerase I, domain 1"/>
    <property type="match status" value="1"/>
</dbReference>
<dbReference type="PANTHER" id="PTHR11070:SF63">
    <property type="entry name" value="DNA HELICASE IV"/>
    <property type="match status" value="1"/>
</dbReference>
<name>A0AAW3ZCS5_9GAMM</name>
<dbReference type="SUPFAM" id="SSF57783">
    <property type="entry name" value="Zinc beta-ribbon"/>
    <property type="match status" value="1"/>
</dbReference>
<dbReference type="GO" id="GO:0003677">
    <property type="term" value="F:DNA binding"/>
    <property type="evidence" value="ECO:0007669"/>
    <property type="project" value="InterPro"/>
</dbReference>
<dbReference type="Gene3D" id="3.40.91.30">
    <property type="match status" value="1"/>
</dbReference>
<dbReference type="CDD" id="cd18807">
    <property type="entry name" value="SF1_C_UvrD"/>
    <property type="match status" value="1"/>
</dbReference>
<proteinExistence type="predicted"/>
<sequence length="917" mass="104223">MSALVWEPTFWGRIFTGSPRRRITIDSGSMVVDAWPSAIKLATGERLEVELGVLWARVRITHNGTTIEVDGIPNRQAAALERAWGRAVERVHAEREESSRALAAFAERFPRVLDWFRRTHGEMRRRLGASRWLTHGCLTRWLSERPDEPLMLGFPLVQDYLASLGAEAQQAADWWRCDLTRVVAEANERLMASELTQCADFFQRVEKSPLTDEQARAVVCFDDRVLVVAAAGSGKTSTMVAKAGYAVHRGLVAPECILVLAFNKDAAKELGQRIRQRLEPLGLPAHRVEARTFHAFGLSVIGEATGRKPSLAPWLDHGGDTCRLLEIVDDLKDRDPTFRSQWDLFRVVLGRDLPSFGEEEEAPEDWDNGKTGFRTLGGDVVRSQGERLIADWLFYNGVSYEYEPDYKYATADAAHRQYKPDFYLRDIDTYLEHWALDSQGKAPPKFYGYAEDMRWKKQLHSEKGTTLIETTMAMLWSGQAFVHLTRELTQRGLVLDPNPDRPVPGRKVIQNEEMARTFRTFLVHAKSNRLSDADLHVRLQNEPHDRFRYRHLAFLTLFSAIRAEWERRLREEDVIDFEDMLGLAADHIEQGHWTSPFRLVMVDEFQDASQARARLSKALASHPDTHLFAVGDDWQSINRFAGADLSVMTRFEHWFGKAETLRLERTFRCPQALCDLSGGFVQRNPEQLRKHVKSDTPAVGPVLEAVVVPHEDRIRSAIRAKLDALNESVGTGAIPAGTSGQVEVLLLGRYKRDNAYFPDDLRSWGRLRVRVMTVHGSKGLEADYVLLPRMVNGYYAFPSTIEDDPVLSLVRPAGDDFEHAEERRLFYVALTRARRSVFLITEQHKVSPFIVEMQKKDGLVLVGLDGEPAAQADPCGQSGCNGTMVLRRGRYGPFWGCSNYPRCTHKKQIRRNAERQH</sequence>
<comment type="catalytic activity">
    <reaction evidence="6">
        <text>Couples ATP hydrolysis with the unwinding of duplex DNA by translocating in the 3'-5' direction.</text>
        <dbReference type="EC" id="5.6.2.4"/>
    </reaction>
</comment>
<organism evidence="11 12">
    <name type="scientific">Pseudomarimonas arenosa</name>
    <dbReference type="NCBI Taxonomy" id="2774145"/>
    <lineage>
        <taxon>Bacteria</taxon>
        <taxon>Pseudomonadati</taxon>
        <taxon>Pseudomonadota</taxon>
        <taxon>Gammaproteobacteria</taxon>
        <taxon>Lysobacterales</taxon>
        <taxon>Lysobacteraceae</taxon>
        <taxon>Pseudomarimonas</taxon>
    </lineage>
</organism>
<evidence type="ECO:0000256" key="9">
    <source>
        <dbReference type="PROSITE-ProRule" id="PRU00560"/>
    </source>
</evidence>
<dbReference type="InterPro" id="IPR000212">
    <property type="entry name" value="DNA_helicase_UvrD/REP"/>
</dbReference>
<evidence type="ECO:0000256" key="6">
    <source>
        <dbReference type="ARBA" id="ARBA00034617"/>
    </source>
</evidence>
<feature type="binding site" evidence="9">
    <location>
        <begin position="229"/>
        <end position="236"/>
    </location>
    <ligand>
        <name>ATP</name>
        <dbReference type="ChEBI" id="CHEBI:30616"/>
    </ligand>
</feature>
<dbReference type="EC" id="5.6.2.4" evidence="7"/>
<dbReference type="GO" id="GO:0016787">
    <property type="term" value="F:hydrolase activity"/>
    <property type="evidence" value="ECO:0007669"/>
    <property type="project" value="UniProtKB-UniRule"/>
</dbReference>
<keyword evidence="2 9" id="KW-0378">Hydrolase</keyword>
<keyword evidence="5" id="KW-0413">Isomerase</keyword>
<evidence type="ECO:0000313" key="11">
    <source>
        <dbReference type="EMBL" id="MBD8524143.1"/>
    </source>
</evidence>
<evidence type="ECO:0000256" key="2">
    <source>
        <dbReference type="ARBA" id="ARBA00022801"/>
    </source>
</evidence>
<dbReference type="GO" id="GO:0005829">
    <property type="term" value="C:cytosol"/>
    <property type="evidence" value="ECO:0007669"/>
    <property type="project" value="TreeGrafter"/>
</dbReference>
<reference evidence="11 12" key="1">
    <citation type="submission" date="2020-09" db="EMBL/GenBank/DDBJ databases">
        <title>Pseudoxanthomonas sp. CAU 1598 isolated from sand of Yaerae Beach.</title>
        <authorList>
            <person name="Kim W."/>
        </authorList>
    </citation>
    <scope>NUCLEOTIDE SEQUENCE [LARGE SCALE GENOMIC DNA]</scope>
    <source>
        <strain evidence="11 12">CAU 1598</strain>
    </source>
</reference>
<comment type="catalytic activity">
    <reaction evidence="8">
        <text>ATP + H2O = ADP + phosphate + H(+)</text>
        <dbReference type="Rhea" id="RHEA:13065"/>
        <dbReference type="ChEBI" id="CHEBI:15377"/>
        <dbReference type="ChEBI" id="CHEBI:15378"/>
        <dbReference type="ChEBI" id="CHEBI:30616"/>
        <dbReference type="ChEBI" id="CHEBI:43474"/>
        <dbReference type="ChEBI" id="CHEBI:456216"/>
        <dbReference type="EC" id="5.6.2.4"/>
    </reaction>
</comment>
<evidence type="ECO:0000256" key="5">
    <source>
        <dbReference type="ARBA" id="ARBA00023235"/>
    </source>
</evidence>
<gene>
    <name evidence="11" type="ORF">IFO71_00155</name>
</gene>
<keyword evidence="4 9" id="KW-0067">ATP-binding</keyword>
<evidence type="ECO:0000256" key="4">
    <source>
        <dbReference type="ARBA" id="ARBA00022840"/>
    </source>
</evidence>
<dbReference type="InterPro" id="IPR013498">
    <property type="entry name" value="Topo_IA_Znf"/>
</dbReference>
<dbReference type="InterPro" id="IPR014016">
    <property type="entry name" value="UvrD-like_ATP-bd"/>
</dbReference>
<dbReference type="Pfam" id="PF13361">
    <property type="entry name" value="UvrD_C"/>
    <property type="match status" value="1"/>
</dbReference>
<dbReference type="Pfam" id="PF00580">
    <property type="entry name" value="UvrD-helicase"/>
    <property type="match status" value="2"/>
</dbReference>
<evidence type="ECO:0000313" key="12">
    <source>
        <dbReference type="Proteomes" id="UP000613768"/>
    </source>
</evidence>
<dbReference type="PROSITE" id="PS51198">
    <property type="entry name" value="UVRD_HELICASE_ATP_BIND"/>
    <property type="match status" value="1"/>
</dbReference>
<dbReference type="AlphaFoldDB" id="A0AAW3ZCS5"/>
<evidence type="ECO:0000256" key="1">
    <source>
        <dbReference type="ARBA" id="ARBA00022741"/>
    </source>
</evidence>
<keyword evidence="3 9" id="KW-0347">Helicase</keyword>
<dbReference type="InterPro" id="IPR027417">
    <property type="entry name" value="P-loop_NTPase"/>
</dbReference>
<feature type="domain" description="UvrD-like helicase ATP-binding" evidence="10">
    <location>
        <begin position="208"/>
        <end position="670"/>
    </location>
</feature>
<dbReference type="Pfam" id="PF01396">
    <property type="entry name" value="Zn_ribbon_Top1"/>
    <property type="match status" value="1"/>
</dbReference>
<dbReference type="GO" id="GO:0005694">
    <property type="term" value="C:chromosome"/>
    <property type="evidence" value="ECO:0007669"/>
    <property type="project" value="InterPro"/>
</dbReference>
<dbReference type="GO" id="GO:0006265">
    <property type="term" value="P:DNA topological change"/>
    <property type="evidence" value="ECO:0007669"/>
    <property type="project" value="InterPro"/>
</dbReference>
<comment type="caution">
    <text evidence="11">The sequence shown here is derived from an EMBL/GenBank/DDBJ whole genome shotgun (WGS) entry which is preliminary data.</text>
</comment>
<dbReference type="Proteomes" id="UP000613768">
    <property type="component" value="Unassembled WGS sequence"/>
</dbReference>
<protein>
    <recommendedName>
        <fullName evidence="7">DNA 3'-5' helicase</fullName>
        <ecNumber evidence="7">5.6.2.4</ecNumber>
    </recommendedName>
</protein>
<evidence type="ECO:0000256" key="7">
    <source>
        <dbReference type="ARBA" id="ARBA00034808"/>
    </source>
</evidence>
<dbReference type="EMBL" id="JACYTR010000001">
    <property type="protein sequence ID" value="MBD8524143.1"/>
    <property type="molecule type" value="Genomic_DNA"/>
</dbReference>
<dbReference type="RefSeq" id="WP_192027495.1">
    <property type="nucleotide sequence ID" value="NZ_JACYTR010000001.1"/>
</dbReference>
<evidence type="ECO:0000256" key="3">
    <source>
        <dbReference type="ARBA" id="ARBA00022806"/>
    </source>
</evidence>
<accession>A0AAW3ZCS5</accession>
<keyword evidence="1 9" id="KW-0547">Nucleotide-binding</keyword>
<evidence type="ECO:0000256" key="8">
    <source>
        <dbReference type="ARBA" id="ARBA00048988"/>
    </source>
</evidence>
<dbReference type="SUPFAM" id="SSF52540">
    <property type="entry name" value="P-loop containing nucleoside triphosphate hydrolases"/>
    <property type="match status" value="1"/>
</dbReference>
<dbReference type="Gene3D" id="3.40.50.300">
    <property type="entry name" value="P-loop containing nucleotide triphosphate hydrolases"/>
    <property type="match status" value="3"/>
</dbReference>